<dbReference type="PANTHER" id="PTHR43630">
    <property type="entry name" value="POLY-BETA-1,6-N-ACETYL-D-GLUCOSAMINE SYNTHASE"/>
    <property type="match status" value="1"/>
</dbReference>
<keyword evidence="4" id="KW-1133">Transmembrane helix</keyword>
<gene>
    <name evidence="5" type="ORF">SAMN05216565_104312</name>
</gene>
<dbReference type="Proteomes" id="UP000199159">
    <property type="component" value="Unassembled WGS sequence"/>
</dbReference>
<proteinExistence type="inferred from homology"/>
<evidence type="ECO:0000256" key="3">
    <source>
        <dbReference type="ARBA" id="ARBA00022679"/>
    </source>
</evidence>
<dbReference type="GO" id="GO:0016757">
    <property type="term" value="F:glycosyltransferase activity"/>
    <property type="evidence" value="ECO:0007669"/>
    <property type="project" value="UniProtKB-KW"/>
</dbReference>
<feature type="transmembrane region" description="Helical" evidence="4">
    <location>
        <begin position="358"/>
        <end position="377"/>
    </location>
</feature>
<accession>A0A1H0UDH3</accession>
<evidence type="ECO:0000256" key="1">
    <source>
        <dbReference type="ARBA" id="ARBA00006739"/>
    </source>
</evidence>
<evidence type="ECO:0000256" key="2">
    <source>
        <dbReference type="ARBA" id="ARBA00022676"/>
    </source>
</evidence>
<dbReference type="OrthoDB" id="9766299at2"/>
<keyword evidence="3 5" id="KW-0808">Transferase</keyword>
<keyword evidence="6" id="KW-1185">Reference proteome</keyword>
<dbReference type="AlphaFoldDB" id="A0A1H0UDH3"/>
<dbReference type="EMBL" id="FNJU01000004">
    <property type="protein sequence ID" value="SDP64038.1"/>
    <property type="molecule type" value="Genomic_DNA"/>
</dbReference>
<reference evidence="6" key="1">
    <citation type="submission" date="2016-10" db="EMBL/GenBank/DDBJ databases">
        <authorList>
            <person name="Varghese N."/>
            <person name="Submissions S."/>
        </authorList>
    </citation>
    <scope>NUCLEOTIDE SEQUENCE [LARGE SCALE GENOMIC DNA]</scope>
    <source>
        <strain evidence="6">IBRC-M10078</strain>
    </source>
</reference>
<comment type="similarity">
    <text evidence="1">Belongs to the glycosyltransferase 2 family.</text>
</comment>
<dbReference type="CDD" id="cd06423">
    <property type="entry name" value="CESA_like"/>
    <property type="match status" value="1"/>
</dbReference>
<dbReference type="RefSeq" id="WP_090853803.1">
    <property type="nucleotide sequence ID" value="NZ_FNJU01000004.1"/>
</dbReference>
<dbReference type="STRING" id="930152.SAMN05216565_104312"/>
<keyword evidence="4" id="KW-0812">Transmembrane</keyword>
<dbReference type="InterPro" id="IPR029044">
    <property type="entry name" value="Nucleotide-diphossugar_trans"/>
</dbReference>
<dbReference type="Pfam" id="PF13641">
    <property type="entry name" value="Glyco_tranf_2_3"/>
    <property type="match status" value="1"/>
</dbReference>
<evidence type="ECO:0000313" key="6">
    <source>
        <dbReference type="Proteomes" id="UP000199159"/>
    </source>
</evidence>
<sequence>MDNIDLFLYVTGIFFAFYMFGYATYITLGGTISIWSLRKNRLKERMENELDHDFFFPISILVPAYNESKTILTTVNHLLEMHYKLFEVVIIDDGSTDTTAQLIIENYNLKKDHKPIRIQVPSKEILEVYSGEFNSIPIVLVRKKNGGNKADAVNAGINISRYPYFVSMDADEVLQADALKYSTRLFLEDDNVIAVGGQIRIANGIEFEKAMPVDTRLKKNPIVSIQTLEYIRSFITSRIFHDTFNANLNISGGFGLFKKDTVIAVGGYDPNSVGEDMDLVLRLHVHHRTHQIPYSIKYTPDAVCWTQAPFTLRDLGKQRARWHRGLIQCMLNYRVLFLNPKFKAISLFSYTYYFLYELMAPFAELLGIIVICVALMAGKLNISFAILIALLYLCFCVLQTILIYMSKSIQRGEKIYMGDVAWTIFMAFAEVLLFRPVLFFIRIYATLSYTRKLHSWSSIERENLEAS</sequence>
<dbReference type="SUPFAM" id="SSF53448">
    <property type="entry name" value="Nucleotide-diphospho-sugar transferases"/>
    <property type="match status" value="1"/>
</dbReference>
<name>A0A1H0UDH3_9BACI</name>
<organism evidence="5 6">
    <name type="scientific">Litchfieldia salsa</name>
    <dbReference type="NCBI Taxonomy" id="930152"/>
    <lineage>
        <taxon>Bacteria</taxon>
        <taxon>Bacillati</taxon>
        <taxon>Bacillota</taxon>
        <taxon>Bacilli</taxon>
        <taxon>Bacillales</taxon>
        <taxon>Bacillaceae</taxon>
        <taxon>Litchfieldia</taxon>
    </lineage>
</organism>
<keyword evidence="4" id="KW-0472">Membrane</keyword>
<evidence type="ECO:0000256" key="4">
    <source>
        <dbReference type="SAM" id="Phobius"/>
    </source>
</evidence>
<feature type="transmembrane region" description="Helical" evidence="4">
    <location>
        <begin position="424"/>
        <end position="445"/>
    </location>
</feature>
<dbReference type="PANTHER" id="PTHR43630:SF1">
    <property type="entry name" value="POLY-BETA-1,6-N-ACETYL-D-GLUCOSAMINE SYNTHASE"/>
    <property type="match status" value="1"/>
</dbReference>
<feature type="transmembrane region" description="Helical" evidence="4">
    <location>
        <begin position="6"/>
        <end position="37"/>
    </location>
</feature>
<evidence type="ECO:0000313" key="5">
    <source>
        <dbReference type="EMBL" id="SDP64038.1"/>
    </source>
</evidence>
<protein>
    <submittedName>
        <fullName evidence="5">Glycosyltransferase, catalytic subunit of cellulose synthase and poly-beta-1,6-N-acetylglucosamine synthase</fullName>
    </submittedName>
</protein>
<keyword evidence="2" id="KW-0328">Glycosyltransferase</keyword>
<feature type="transmembrane region" description="Helical" evidence="4">
    <location>
        <begin position="384"/>
        <end position="404"/>
    </location>
</feature>
<dbReference type="Gene3D" id="3.90.550.10">
    <property type="entry name" value="Spore Coat Polysaccharide Biosynthesis Protein SpsA, Chain A"/>
    <property type="match status" value="1"/>
</dbReference>